<dbReference type="PANTHER" id="PTHR30108">
    <property type="entry name" value="3-OCTAPRENYL-4-HYDROXYBENZOATE CARBOXY-LYASE-RELATED"/>
    <property type="match status" value="1"/>
</dbReference>
<accession>A0A1M4WV79</accession>
<sequence>MAYQDLRDYLKTLENKGLLKRIKTEVSVDLEITEITDRVCKMGGPTLLFENVKGYSMPVVTNLMGSLEHMKLALQVNDLDDIGEQMMEFLQPPELPTGFMDKLKALPKLAQLSSFIPKTVRTGPCKEVIVREKPSLASLPVLKCWPLDGGPFITLPLVFTKDPDTGRRNVGMYRMQVYDETTTGMHWHKHKDGAENHRKQREKKQRLEVAVALGADPACIFSAIAPMPPGIDEMLLAGFIRKEPVEMVKCETVDIEVPARAEIILEGYVDPEETRWEGPFGDHTGYYSLADYYPVFHLTCITHRRNPIYPATIVGRPPIEDNFIGKAIERTFLPLLRLQLPEVVDMNMPPEGVFHNCVIVSIKKRYPGHAKKVMNALWGMGQMMFAKLIIVVDDHVDVQNPSEVAWRVFNNIDARRDVLIVDGPLDALDHSSPMPYYGAKMGIDATRKWPAEGHPREWPEDIVMSEEIKALVDRKWKSYGF</sequence>
<dbReference type="EMBL" id="FQUY01000007">
    <property type="protein sequence ID" value="SHE85201.1"/>
    <property type="molecule type" value="Genomic_DNA"/>
</dbReference>
<dbReference type="RefSeq" id="WP_073237437.1">
    <property type="nucleotide sequence ID" value="NZ_FQUY01000007.1"/>
</dbReference>
<dbReference type="Proteomes" id="UP000184148">
    <property type="component" value="Unassembled WGS sequence"/>
</dbReference>
<proteinExistence type="inferred from homology"/>
<dbReference type="InterPro" id="IPR048304">
    <property type="entry name" value="UbiD_Rift_dom"/>
</dbReference>
<evidence type="ECO:0000313" key="5">
    <source>
        <dbReference type="EMBL" id="SHE85201.1"/>
    </source>
</evidence>
<dbReference type="SUPFAM" id="SSF50475">
    <property type="entry name" value="FMN-binding split barrel"/>
    <property type="match status" value="1"/>
</dbReference>
<dbReference type="NCBIfam" id="TIGR03701">
    <property type="entry name" value="mena_SCO4490"/>
    <property type="match status" value="1"/>
</dbReference>
<evidence type="ECO:0000256" key="1">
    <source>
        <dbReference type="ARBA" id="ARBA00010021"/>
    </source>
</evidence>
<feature type="domain" description="3-octaprenyl-4-hydroxybenzoate carboxy-lyase-like N-terminal" evidence="3">
    <location>
        <begin position="10"/>
        <end position="85"/>
    </location>
</feature>
<evidence type="ECO:0000313" key="6">
    <source>
        <dbReference type="Proteomes" id="UP000184148"/>
    </source>
</evidence>
<feature type="domain" description="3-octaprenyl-4-hydroxybenzoate carboxy-lyase-like C-terminal" evidence="4">
    <location>
        <begin position="323"/>
        <end position="445"/>
    </location>
</feature>
<dbReference type="GO" id="GO:0005829">
    <property type="term" value="C:cytosol"/>
    <property type="evidence" value="ECO:0007669"/>
    <property type="project" value="TreeGrafter"/>
</dbReference>
<dbReference type="InterPro" id="IPR022390">
    <property type="entry name" value="HBDC"/>
</dbReference>
<dbReference type="InterPro" id="IPR002830">
    <property type="entry name" value="UbiD"/>
</dbReference>
<evidence type="ECO:0000259" key="2">
    <source>
        <dbReference type="Pfam" id="PF01977"/>
    </source>
</evidence>
<comment type="similarity">
    <text evidence="1">Belongs to the UbiD family.</text>
</comment>
<dbReference type="STRING" id="1121429.SAMN02745133_01265"/>
<organism evidence="5 6">
    <name type="scientific">Desulforamulus putei DSM 12395</name>
    <dbReference type="NCBI Taxonomy" id="1121429"/>
    <lineage>
        <taxon>Bacteria</taxon>
        <taxon>Bacillati</taxon>
        <taxon>Bacillota</taxon>
        <taxon>Clostridia</taxon>
        <taxon>Eubacteriales</taxon>
        <taxon>Peptococcaceae</taxon>
        <taxon>Desulforamulus</taxon>
    </lineage>
</organism>
<evidence type="ECO:0000259" key="4">
    <source>
        <dbReference type="Pfam" id="PF20696"/>
    </source>
</evidence>
<name>A0A1M4WV79_9FIRM</name>
<gene>
    <name evidence="5" type="ORF">SAMN02745133_01265</name>
</gene>
<dbReference type="AlphaFoldDB" id="A0A1M4WV79"/>
<dbReference type="SUPFAM" id="SSF143968">
    <property type="entry name" value="UbiD C-terminal domain-like"/>
    <property type="match status" value="1"/>
</dbReference>
<dbReference type="Pfam" id="PF01977">
    <property type="entry name" value="UbiD"/>
    <property type="match status" value="1"/>
</dbReference>
<dbReference type="GO" id="GO:0006744">
    <property type="term" value="P:ubiquinone biosynthetic process"/>
    <property type="evidence" value="ECO:0007669"/>
    <property type="project" value="TreeGrafter"/>
</dbReference>
<keyword evidence="6" id="KW-1185">Reference proteome</keyword>
<dbReference type="Pfam" id="PF20695">
    <property type="entry name" value="UbiD_N"/>
    <property type="match status" value="1"/>
</dbReference>
<dbReference type="InterPro" id="IPR049381">
    <property type="entry name" value="UbiD-like_C"/>
</dbReference>
<dbReference type="NCBIfam" id="TIGR00148">
    <property type="entry name" value="UbiD family decarboxylase"/>
    <property type="match status" value="1"/>
</dbReference>
<dbReference type="FunFam" id="3.40.1670.10:FF:000002">
    <property type="entry name" value="Menaquinone biosynthesis decarboxylase"/>
    <property type="match status" value="1"/>
</dbReference>
<protein>
    <submittedName>
        <fullName evidence="5">4-hydroxy-3-polyprenylbenzoate decarboxylase</fullName>
    </submittedName>
</protein>
<dbReference type="OrthoDB" id="9809841at2"/>
<dbReference type="Gene3D" id="3.40.1670.10">
    <property type="entry name" value="UbiD C-terminal domain-like"/>
    <property type="match status" value="1"/>
</dbReference>
<dbReference type="PANTHER" id="PTHR30108:SF17">
    <property type="entry name" value="FERULIC ACID DECARBOXYLASE 1"/>
    <property type="match status" value="1"/>
</dbReference>
<reference evidence="6" key="1">
    <citation type="submission" date="2016-11" db="EMBL/GenBank/DDBJ databases">
        <authorList>
            <person name="Varghese N."/>
            <person name="Submissions S."/>
        </authorList>
    </citation>
    <scope>NUCLEOTIDE SEQUENCE [LARGE SCALE GENOMIC DNA]</scope>
    <source>
        <strain evidence="6">DSM 12395</strain>
    </source>
</reference>
<dbReference type="Pfam" id="PF20696">
    <property type="entry name" value="UbiD_C"/>
    <property type="match status" value="1"/>
</dbReference>
<feature type="domain" description="3-octaprenyl-4-hydroxybenzoate carboxy-lyase-like Rift-related" evidence="2">
    <location>
        <begin position="119"/>
        <end position="317"/>
    </location>
</feature>
<dbReference type="Gene3D" id="1.20.5.570">
    <property type="entry name" value="Single helix bin"/>
    <property type="match status" value="1"/>
</dbReference>
<dbReference type="InterPro" id="IPR049383">
    <property type="entry name" value="UbiD-like_N"/>
</dbReference>
<evidence type="ECO:0000259" key="3">
    <source>
        <dbReference type="Pfam" id="PF20695"/>
    </source>
</evidence>
<dbReference type="GO" id="GO:0008694">
    <property type="term" value="F:4-hydroxy-3-polyprenylbenzoate decarboxylase activity"/>
    <property type="evidence" value="ECO:0007669"/>
    <property type="project" value="TreeGrafter"/>
</dbReference>